<evidence type="ECO:0000313" key="11">
    <source>
        <dbReference type="Proteomes" id="UP001500227"/>
    </source>
</evidence>
<evidence type="ECO:0000256" key="5">
    <source>
        <dbReference type="ARBA" id="ARBA00023004"/>
    </source>
</evidence>
<evidence type="ECO:0000256" key="3">
    <source>
        <dbReference type="ARBA" id="ARBA00022723"/>
    </source>
</evidence>
<dbReference type="Gene3D" id="1.10.10.1100">
    <property type="entry name" value="BFD-like [2Fe-2S]-binding domain"/>
    <property type="match status" value="1"/>
</dbReference>
<evidence type="ECO:0000256" key="2">
    <source>
        <dbReference type="ARBA" id="ARBA00022714"/>
    </source>
</evidence>
<comment type="similarity">
    <text evidence="8">Belongs to the Bfd family.</text>
</comment>
<dbReference type="Proteomes" id="UP001500227">
    <property type="component" value="Unassembled WGS sequence"/>
</dbReference>
<evidence type="ECO:0000259" key="9">
    <source>
        <dbReference type="Pfam" id="PF04324"/>
    </source>
</evidence>
<reference evidence="11" key="1">
    <citation type="journal article" date="2019" name="Int. J. Syst. Evol. Microbiol.">
        <title>The Global Catalogue of Microorganisms (GCM) 10K type strain sequencing project: providing services to taxonomists for standard genome sequencing and annotation.</title>
        <authorList>
            <consortium name="The Broad Institute Genomics Platform"/>
            <consortium name="The Broad Institute Genome Sequencing Center for Infectious Disease"/>
            <person name="Wu L."/>
            <person name="Ma J."/>
        </authorList>
    </citation>
    <scope>NUCLEOTIDE SEQUENCE [LARGE SCALE GENOMIC DNA]</scope>
    <source>
        <strain evidence="11">JCM 18423</strain>
    </source>
</reference>
<feature type="domain" description="BFD-like [2Fe-2S]-binding" evidence="9">
    <location>
        <begin position="5"/>
        <end position="52"/>
    </location>
</feature>
<dbReference type="EMBL" id="BAABKD010000009">
    <property type="protein sequence ID" value="GAA5091163.1"/>
    <property type="molecule type" value="Genomic_DNA"/>
</dbReference>
<evidence type="ECO:0000313" key="10">
    <source>
        <dbReference type="EMBL" id="GAA5091163.1"/>
    </source>
</evidence>
<dbReference type="Pfam" id="PF04324">
    <property type="entry name" value="Fer2_BFD"/>
    <property type="match status" value="1"/>
</dbReference>
<evidence type="ECO:0000256" key="4">
    <source>
        <dbReference type="ARBA" id="ARBA00022982"/>
    </source>
</evidence>
<dbReference type="PANTHER" id="PTHR37424:SF1">
    <property type="entry name" value="BACTERIOFERRITIN-ASSOCIATED FERREDOXIN"/>
    <property type="match status" value="1"/>
</dbReference>
<gene>
    <name evidence="10" type="ORF">GCM10023337_16640</name>
</gene>
<keyword evidence="1" id="KW-0813">Transport</keyword>
<dbReference type="PANTHER" id="PTHR37424">
    <property type="entry name" value="BACTERIOFERRITIN-ASSOCIATED FERREDOXIN"/>
    <property type="match status" value="1"/>
</dbReference>
<comment type="caution">
    <text evidence="10">The sequence shown here is derived from an EMBL/GenBank/DDBJ whole genome shotgun (WGS) entry which is preliminary data.</text>
</comment>
<keyword evidence="3" id="KW-0479">Metal-binding</keyword>
<evidence type="ECO:0000256" key="8">
    <source>
        <dbReference type="ARBA" id="ARBA00046332"/>
    </source>
</evidence>
<keyword evidence="2" id="KW-0001">2Fe-2S</keyword>
<evidence type="ECO:0000256" key="7">
    <source>
        <dbReference type="ARBA" id="ARBA00039386"/>
    </source>
</evidence>
<proteinExistence type="inferred from homology"/>
<evidence type="ECO:0000256" key="1">
    <source>
        <dbReference type="ARBA" id="ARBA00022448"/>
    </source>
</evidence>
<evidence type="ECO:0000256" key="6">
    <source>
        <dbReference type="ARBA" id="ARBA00023014"/>
    </source>
</evidence>
<name>A0ABP9M8M9_9BURK</name>
<sequence length="86" mass="9345">MILMYICICSAITDKQIKTAVANGASTLEDLQFELGVAINCGRCAESAMELLPVPEFEHHLHATEITRSRRQAANDTQLTAAVVAQ</sequence>
<protein>
    <recommendedName>
        <fullName evidence="7">Bacterioferritin-associated ferredoxin</fullName>
    </recommendedName>
</protein>
<organism evidence="10 11">
    <name type="scientific">Paenalcaligenes hermetiae</name>
    <dbReference type="NCBI Taxonomy" id="1157987"/>
    <lineage>
        <taxon>Bacteria</taxon>
        <taxon>Pseudomonadati</taxon>
        <taxon>Pseudomonadota</taxon>
        <taxon>Betaproteobacteria</taxon>
        <taxon>Burkholderiales</taxon>
        <taxon>Alcaligenaceae</taxon>
        <taxon>Paenalcaligenes</taxon>
    </lineage>
</organism>
<dbReference type="InterPro" id="IPR041854">
    <property type="entry name" value="BFD-like_2Fe2S-bd_dom_sf"/>
</dbReference>
<keyword evidence="5" id="KW-0408">Iron</keyword>
<dbReference type="InterPro" id="IPR052371">
    <property type="entry name" value="BFD-associated_ferredoxin"/>
</dbReference>
<keyword evidence="6" id="KW-0411">Iron-sulfur</keyword>
<keyword evidence="11" id="KW-1185">Reference proteome</keyword>
<keyword evidence="4" id="KW-0249">Electron transport</keyword>
<accession>A0ABP9M8M9</accession>
<dbReference type="InterPro" id="IPR007419">
    <property type="entry name" value="BFD-like_2Fe2S-bd_dom"/>
</dbReference>